<protein>
    <submittedName>
        <fullName evidence="1">Acot8 protein</fullName>
    </submittedName>
</protein>
<dbReference type="EMBL" id="CAJNDS010001258">
    <property type="protein sequence ID" value="CAE7253566.1"/>
    <property type="molecule type" value="Genomic_DNA"/>
</dbReference>
<proteinExistence type="predicted"/>
<evidence type="ECO:0000313" key="1">
    <source>
        <dbReference type="EMBL" id="CAE7253566.1"/>
    </source>
</evidence>
<dbReference type="Gene3D" id="2.40.160.210">
    <property type="entry name" value="Acyl-CoA thioesterase, double hotdog domain"/>
    <property type="match status" value="1"/>
</dbReference>
<accession>A0A812M7S7</accession>
<dbReference type="Proteomes" id="UP000604046">
    <property type="component" value="Unassembled WGS sequence"/>
</dbReference>
<comment type="caution">
    <text evidence="1">The sequence shown here is derived from an EMBL/GenBank/DDBJ whole genome shotgun (WGS) entry which is preliminary data.</text>
</comment>
<gene>
    <name evidence="1" type="primary">Acot8</name>
    <name evidence="1" type="ORF">SNAT2548_LOCUS12758</name>
</gene>
<name>A0A812M7S7_9DINO</name>
<sequence>MQASFQRPEGYSVCHQALMPQVPDPESLPTEEQRFKNLLHDPEIQPLAKWILKHRQGCWNSALTLSSIFWTCYWVQPGRNSSIRLMSALFLMRSIGLGLSQYGADLILRFHGKALSQGFGGFG</sequence>
<organism evidence="1 2">
    <name type="scientific">Symbiodinium natans</name>
    <dbReference type="NCBI Taxonomy" id="878477"/>
    <lineage>
        <taxon>Eukaryota</taxon>
        <taxon>Sar</taxon>
        <taxon>Alveolata</taxon>
        <taxon>Dinophyceae</taxon>
        <taxon>Suessiales</taxon>
        <taxon>Symbiodiniaceae</taxon>
        <taxon>Symbiodinium</taxon>
    </lineage>
</organism>
<evidence type="ECO:0000313" key="2">
    <source>
        <dbReference type="Proteomes" id="UP000604046"/>
    </source>
</evidence>
<dbReference type="OrthoDB" id="406775at2759"/>
<keyword evidence="2" id="KW-1185">Reference proteome</keyword>
<dbReference type="AlphaFoldDB" id="A0A812M7S7"/>
<dbReference type="InterPro" id="IPR042171">
    <property type="entry name" value="Acyl-CoA_hotdog"/>
</dbReference>
<reference evidence="1" key="1">
    <citation type="submission" date="2021-02" db="EMBL/GenBank/DDBJ databases">
        <authorList>
            <person name="Dougan E. K."/>
            <person name="Rhodes N."/>
            <person name="Thang M."/>
            <person name="Chan C."/>
        </authorList>
    </citation>
    <scope>NUCLEOTIDE SEQUENCE</scope>
</reference>